<sequence>MPLPYPRCRTRDPAEHSDGRSHESARGAIRRASFRRTLEVHVKEEET</sequence>
<organism evidence="2 3">
    <name type="scientific">Nonomuraea maheshkhaliensis</name>
    <dbReference type="NCBI Taxonomy" id="419590"/>
    <lineage>
        <taxon>Bacteria</taxon>
        <taxon>Bacillati</taxon>
        <taxon>Actinomycetota</taxon>
        <taxon>Actinomycetes</taxon>
        <taxon>Streptosporangiales</taxon>
        <taxon>Streptosporangiaceae</taxon>
        <taxon>Nonomuraea</taxon>
    </lineage>
</organism>
<evidence type="ECO:0000313" key="3">
    <source>
        <dbReference type="Proteomes" id="UP001500064"/>
    </source>
</evidence>
<reference evidence="3" key="1">
    <citation type="journal article" date="2019" name="Int. J. Syst. Evol. Microbiol.">
        <title>The Global Catalogue of Microorganisms (GCM) 10K type strain sequencing project: providing services to taxonomists for standard genome sequencing and annotation.</title>
        <authorList>
            <consortium name="The Broad Institute Genomics Platform"/>
            <consortium name="The Broad Institute Genome Sequencing Center for Infectious Disease"/>
            <person name="Wu L."/>
            <person name="Ma J."/>
        </authorList>
    </citation>
    <scope>NUCLEOTIDE SEQUENCE [LARGE SCALE GENOMIC DNA]</scope>
    <source>
        <strain evidence="3">JCM 13929</strain>
    </source>
</reference>
<feature type="compositionally biased region" description="Basic and acidic residues" evidence="1">
    <location>
        <begin position="9"/>
        <end position="25"/>
    </location>
</feature>
<name>A0ABP4RRB2_9ACTN</name>
<comment type="caution">
    <text evidence="2">The sequence shown here is derived from an EMBL/GenBank/DDBJ whole genome shotgun (WGS) entry which is preliminary data.</text>
</comment>
<evidence type="ECO:0000313" key="2">
    <source>
        <dbReference type="EMBL" id="GAA1659359.1"/>
    </source>
</evidence>
<gene>
    <name evidence="2" type="ORF">GCM10009733_066300</name>
</gene>
<accession>A0ABP4RRB2</accession>
<dbReference type="Proteomes" id="UP001500064">
    <property type="component" value="Unassembled WGS sequence"/>
</dbReference>
<proteinExistence type="predicted"/>
<keyword evidence="3" id="KW-1185">Reference proteome</keyword>
<protein>
    <submittedName>
        <fullName evidence="2">Uncharacterized protein</fullName>
    </submittedName>
</protein>
<dbReference type="EMBL" id="BAAAMU010000060">
    <property type="protein sequence ID" value="GAA1659359.1"/>
    <property type="molecule type" value="Genomic_DNA"/>
</dbReference>
<evidence type="ECO:0000256" key="1">
    <source>
        <dbReference type="SAM" id="MobiDB-lite"/>
    </source>
</evidence>
<feature type="region of interest" description="Disordered" evidence="1">
    <location>
        <begin position="1"/>
        <end position="32"/>
    </location>
</feature>